<organism evidence="2 3">
    <name type="scientific">Pseudoalteromonas luteoviolacea</name>
    <dbReference type="NCBI Taxonomy" id="43657"/>
    <lineage>
        <taxon>Bacteria</taxon>
        <taxon>Pseudomonadati</taxon>
        <taxon>Pseudomonadota</taxon>
        <taxon>Gammaproteobacteria</taxon>
        <taxon>Alteromonadales</taxon>
        <taxon>Pseudoalteromonadaceae</taxon>
        <taxon>Pseudoalteromonas</taxon>
    </lineage>
</organism>
<keyword evidence="1" id="KW-0472">Membrane</keyword>
<proteinExistence type="predicted"/>
<feature type="transmembrane region" description="Helical" evidence="1">
    <location>
        <begin position="7"/>
        <end position="27"/>
    </location>
</feature>
<sequence length="73" mass="8612">MDKAFRVVAVIFLICFLVGFGYEMYFMNMHMNDSDVYLKVVSTEEDYIFWPEYKFYALLVSIVCLVGSKFVKP</sequence>
<dbReference type="Proteomes" id="UP000093366">
    <property type="component" value="Unassembled WGS sequence"/>
</dbReference>
<dbReference type="EMBL" id="MAUJ01000001">
    <property type="protein sequence ID" value="OCQ23139.1"/>
    <property type="molecule type" value="Genomic_DNA"/>
</dbReference>
<protein>
    <submittedName>
        <fullName evidence="2">Uncharacterized protein</fullName>
    </submittedName>
</protein>
<gene>
    <name evidence="2" type="ORF">A7985_04090</name>
</gene>
<comment type="caution">
    <text evidence="2">The sequence shown here is derived from an EMBL/GenBank/DDBJ whole genome shotgun (WGS) entry which is preliminary data.</text>
</comment>
<feature type="transmembrane region" description="Helical" evidence="1">
    <location>
        <begin position="53"/>
        <end position="71"/>
    </location>
</feature>
<dbReference type="AlphaFoldDB" id="A0A1C0TUZ4"/>
<name>A0A1C0TUZ4_9GAMM</name>
<accession>A0A1C0TUZ4</accession>
<keyword evidence="1" id="KW-0812">Transmembrane</keyword>
<evidence type="ECO:0000313" key="3">
    <source>
        <dbReference type="Proteomes" id="UP000093366"/>
    </source>
</evidence>
<keyword evidence="1" id="KW-1133">Transmembrane helix</keyword>
<reference evidence="3" key="1">
    <citation type="submission" date="2016-07" db="EMBL/GenBank/DDBJ databases">
        <authorList>
            <person name="Florea S."/>
            <person name="Webb J.S."/>
            <person name="Jaromczyk J."/>
            <person name="Schardl C.L."/>
        </authorList>
    </citation>
    <scope>NUCLEOTIDE SEQUENCE [LARGE SCALE GENOMIC DNA]</scope>
    <source>
        <strain evidence="3">IPB1</strain>
    </source>
</reference>
<evidence type="ECO:0000256" key="1">
    <source>
        <dbReference type="SAM" id="Phobius"/>
    </source>
</evidence>
<evidence type="ECO:0000313" key="2">
    <source>
        <dbReference type="EMBL" id="OCQ23139.1"/>
    </source>
</evidence>